<comment type="similarity">
    <text evidence="1">Belongs to the carbon-nitrogen hydrolase superfamily. NIT1/NIT2 family.</text>
</comment>
<evidence type="ECO:0000256" key="1">
    <source>
        <dbReference type="ARBA" id="ARBA00010613"/>
    </source>
</evidence>
<dbReference type="Pfam" id="PF00795">
    <property type="entry name" value="CN_hydrolase"/>
    <property type="match status" value="1"/>
</dbReference>
<dbReference type="OrthoDB" id="9811121at2"/>
<keyword evidence="2" id="KW-0378">Hydrolase</keyword>
<dbReference type="STRING" id="1137799.GZ78_21210"/>
<dbReference type="PANTHER" id="PTHR23088">
    <property type="entry name" value="NITRILASE-RELATED"/>
    <property type="match status" value="1"/>
</dbReference>
<dbReference type="PROSITE" id="PS50263">
    <property type="entry name" value="CN_HYDROLASE"/>
    <property type="match status" value="1"/>
</dbReference>
<keyword evidence="5" id="KW-1185">Reference proteome</keyword>
<feature type="domain" description="CN hydrolase" evidence="3">
    <location>
        <begin position="5"/>
        <end position="248"/>
    </location>
</feature>
<organism evidence="4 5">
    <name type="scientific">Endozoicomonas numazuensis</name>
    <dbReference type="NCBI Taxonomy" id="1137799"/>
    <lineage>
        <taxon>Bacteria</taxon>
        <taxon>Pseudomonadati</taxon>
        <taxon>Pseudomonadota</taxon>
        <taxon>Gammaproteobacteria</taxon>
        <taxon>Oceanospirillales</taxon>
        <taxon>Endozoicomonadaceae</taxon>
        <taxon>Endozoicomonas</taxon>
    </lineage>
</organism>
<dbReference type="InterPro" id="IPR036526">
    <property type="entry name" value="C-N_Hydrolase_sf"/>
</dbReference>
<dbReference type="InterPro" id="IPR001110">
    <property type="entry name" value="UPF0012_CS"/>
</dbReference>
<comment type="caution">
    <text evidence="4">The sequence shown here is derived from an EMBL/GenBank/DDBJ whole genome shotgun (WGS) entry which is preliminary data.</text>
</comment>
<name>A0A081ND70_9GAMM</name>
<dbReference type="Proteomes" id="UP000028073">
    <property type="component" value="Unassembled WGS sequence"/>
</dbReference>
<gene>
    <name evidence="4" type="ORF">GZ78_21210</name>
</gene>
<dbReference type="PANTHER" id="PTHR23088:SF27">
    <property type="entry name" value="DEAMINATED GLUTATHIONE AMIDASE"/>
    <property type="match status" value="1"/>
</dbReference>
<dbReference type="InterPro" id="IPR045254">
    <property type="entry name" value="Nit1/2_C-N_Hydrolase"/>
</dbReference>
<dbReference type="SUPFAM" id="SSF56317">
    <property type="entry name" value="Carbon-nitrogen hydrolase"/>
    <property type="match status" value="1"/>
</dbReference>
<dbReference type="GO" id="GO:0016811">
    <property type="term" value="F:hydrolase activity, acting on carbon-nitrogen (but not peptide) bonds, in linear amides"/>
    <property type="evidence" value="ECO:0007669"/>
    <property type="project" value="InterPro"/>
</dbReference>
<evidence type="ECO:0000259" key="3">
    <source>
        <dbReference type="PROSITE" id="PS50263"/>
    </source>
</evidence>
<protein>
    <recommendedName>
        <fullName evidence="3">CN hydrolase domain-containing protein</fullName>
    </recommendedName>
</protein>
<dbReference type="EMBL" id="JOKH01000005">
    <property type="protein sequence ID" value="KEQ16393.1"/>
    <property type="molecule type" value="Genomic_DNA"/>
</dbReference>
<dbReference type="Gene3D" id="3.60.110.10">
    <property type="entry name" value="Carbon-nitrogen hydrolase"/>
    <property type="match status" value="1"/>
</dbReference>
<proteinExistence type="inferred from homology"/>
<dbReference type="AlphaFoldDB" id="A0A081ND70"/>
<evidence type="ECO:0000313" key="5">
    <source>
        <dbReference type="Proteomes" id="UP000028073"/>
    </source>
</evidence>
<dbReference type="PROSITE" id="PS01227">
    <property type="entry name" value="UPF0012"/>
    <property type="match status" value="1"/>
</dbReference>
<accession>A0A081ND70</accession>
<dbReference type="RefSeq" id="WP_034840473.1">
    <property type="nucleotide sequence ID" value="NZ_JOKH01000005.1"/>
</dbReference>
<evidence type="ECO:0000313" key="4">
    <source>
        <dbReference type="EMBL" id="KEQ16393.1"/>
    </source>
</evidence>
<dbReference type="CDD" id="cd07572">
    <property type="entry name" value="nit"/>
    <property type="match status" value="1"/>
</dbReference>
<dbReference type="eggNOG" id="COG0388">
    <property type="taxonomic scope" value="Bacteria"/>
</dbReference>
<dbReference type="InterPro" id="IPR003010">
    <property type="entry name" value="C-N_Hydrolase"/>
</dbReference>
<reference evidence="4 5" key="1">
    <citation type="submission" date="2014-06" db="EMBL/GenBank/DDBJ databases">
        <title>Whole Genome Sequences of Three Symbiotic Endozoicomonas Bacteria.</title>
        <authorList>
            <person name="Neave M.J."/>
            <person name="Apprill A."/>
            <person name="Voolstra C.R."/>
        </authorList>
    </citation>
    <scope>NUCLEOTIDE SEQUENCE [LARGE SCALE GENOMIC DNA]</scope>
    <source>
        <strain evidence="4 5">DSM 25634</strain>
    </source>
</reference>
<sequence>MSKTLTAAVIQMCSGPDVQANLKQADDLLSGMASTADIIVLPECFAQMGGDIPALGNNTCVVRNWMSHVARQSKAWLVGGSIPCVVNEGENSRASCFVYDPEGNEATRYDKIHLFNADVSDGTRRYRESDDYSAGTGLSVVDMEFAKTGLTICYDVRFPELYRQLRVKGADIITVPSAFTRVTGQAHWEPLLRARAIENQCFVLAANQGGTHPSQRETWGHSMIISPWGEVLAEAEEAPCVLMAELDIKALKEVRQQMPCFDHRVL</sequence>
<evidence type="ECO:0000256" key="2">
    <source>
        <dbReference type="ARBA" id="ARBA00022801"/>
    </source>
</evidence>